<accession>A0ABD4E5V5</accession>
<dbReference type="AlphaFoldDB" id="A0ABD4E5V5"/>
<dbReference type="EMBL" id="LPAD01000055">
    <property type="protein sequence ID" value="KVN86000.1"/>
    <property type="molecule type" value="Genomic_DNA"/>
</dbReference>
<comment type="caution">
    <text evidence="1">The sequence shown here is derived from an EMBL/GenBank/DDBJ whole genome shotgun (WGS) entry which is preliminary data.</text>
</comment>
<evidence type="ECO:0000313" key="2">
    <source>
        <dbReference type="Proteomes" id="UP000057910"/>
    </source>
</evidence>
<organism evidence="1 2">
    <name type="scientific">Burkholderia ubonensis</name>
    <dbReference type="NCBI Taxonomy" id="101571"/>
    <lineage>
        <taxon>Bacteria</taxon>
        <taxon>Pseudomonadati</taxon>
        <taxon>Pseudomonadota</taxon>
        <taxon>Betaproteobacteria</taxon>
        <taxon>Burkholderiales</taxon>
        <taxon>Burkholderiaceae</taxon>
        <taxon>Burkholderia</taxon>
        <taxon>Burkholderia cepacia complex</taxon>
    </lineage>
</organism>
<evidence type="ECO:0000313" key="1">
    <source>
        <dbReference type="EMBL" id="KVN86000.1"/>
    </source>
</evidence>
<reference evidence="1 2" key="1">
    <citation type="submission" date="2015-11" db="EMBL/GenBank/DDBJ databases">
        <title>Expanding the genomic diversity of Burkholderia species for the development of highly accurate diagnostics.</title>
        <authorList>
            <person name="Sahl J."/>
            <person name="Keim P."/>
            <person name="Wagner D."/>
        </authorList>
    </citation>
    <scope>NUCLEOTIDE SEQUENCE [LARGE SCALE GENOMIC DNA]</scope>
    <source>
        <strain evidence="1 2">MSMB1585WGS</strain>
    </source>
</reference>
<name>A0ABD4E5V5_9BURK</name>
<proteinExistence type="predicted"/>
<protein>
    <submittedName>
        <fullName evidence="1">Uncharacterized protein</fullName>
    </submittedName>
</protein>
<sequence length="80" mass="8973">MCRFGERVADNAETDHHKLLIGVLQLQMPTMSELSEVADLPECESAFGQFRLQIDRAYTASHAMQNQGATVAREIMCFRG</sequence>
<dbReference type="Proteomes" id="UP000057910">
    <property type="component" value="Unassembled WGS sequence"/>
</dbReference>
<gene>
    <name evidence="1" type="ORF">WJ68_11775</name>
</gene>